<evidence type="ECO:0000256" key="2">
    <source>
        <dbReference type="ARBA" id="ARBA00022603"/>
    </source>
</evidence>
<evidence type="ECO:0000259" key="5">
    <source>
        <dbReference type="Pfam" id="PF01555"/>
    </source>
</evidence>
<dbReference type="PRINTS" id="PR00508">
    <property type="entry name" value="S21N4MTFRASE"/>
</dbReference>
<organism evidence="6 7">
    <name type="scientific">Nannocystis bainbridge</name>
    <dbReference type="NCBI Taxonomy" id="2995303"/>
    <lineage>
        <taxon>Bacteria</taxon>
        <taxon>Pseudomonadati</taxon>
        <taxon>Myxococcota</taxon>
        <taxon>Polyangia</taxon>
        <taxon>Nannocystales</taxon>
        <taxon>Nannocystaceae</taxon>
        <taxon>Nannocystis</taxon>
    </lineage>
</organism>
<sequence length="293" mass="30958">MTCCPSSESEKGADAGERSLSRTSALYAAGERWTVFRGDSLRVLPMLDRVDAVITDPPYSSGGAMRGDRTRAPSRKYLGTGGDYLPQFAGDNRDGRAFLTWSALWLSACLDLAAPGAILCVFTDWRQLPTTTDAVQAAGWIWRGVIPWIKPAARPQRGRFASASEFIVWGSAGPMAADGPCHPGYHIGMAPHARDNREHITQKPLDLLDMLVAAAPPGGLVLDPFLGSGTTGVAAINSGRRIVGIERVDEHAALAARNLAEAETGFSQGRGRQLALGPVSEAAGLCTGDASGE</sequence>
<dbReference type="Gene3D" id="3.40.50.150">
    <property type="entry name" value="Vaccinia Virus protein VP39"/>
    <property type="match status" value="1"/>
</dbReference>
<feature type="domain" description="DNA methylase N-4/N-6" evidence="5">
    <location>
        <begin position="196"/>
        <end position="255"/>
    </location>
</feature>
<evidence type="ECO:0000256" key="1">
    <source>
        <dbReference type="ARBA" id="ARBA00006594"/>
    </source>
</evidence>
<dbReference type="InterPro" id="IPR002052">
    <property type="entry name" value="DNA_methylase_N6_adenine_CS"/>
</dbReference>
<keyword evidence="3" id="KW-0808">Transferase</keyword>
<dbReference type="RefSeq" id="WP_272088418.1">
    <property type="nucleotide sequence ID" value="NZ_JAQNDL010000002.1"/>
</dbReference>
<keyword evidence="7" id="KW-1185">Reference proteome</keyword>
<dbReference type="PROSITE" id="PS00092">
    <property type="entry name" value="N6_MTASE"/>
    <property type="match status" value="1"/>
</dbReference>
<comment type="similarity">
    <text evidence="1 4">Belongs to the N(4)/N(6)-methyltransferase family.</text>
</comment>
<dbReference type="InterPro" id="IPR001091">
    <property type="entry name" value="RM_Methyltransferase"/>
</dbReference>
<evidence type="ECO:0000256" key="4">
    <source>
        <dbReference type="RuleBase" id="RU362026"/>
    </source>
</evidence>
<dbReference type="GO" id="GO:0032259">
    <property type="term" value="P:methylation"/>
    <property type="evidence" value="ECO:0007669"/>
    <property type="project" value="UniProtKB-KW"/>
</dbReference>
<dbReference type="GO" id="GO:0008168">
    <property type="term" value="F:methyltransferase activity"/>
    <property type="evidence" value="ECO:0007669"/>
    <property type="project" value="UniProtKB-KW"/>
</dbReference>
<dbReference type="InterPro" id="IPR002941">
    <property type="entry name" value="DNA_methylase_N4/N6"/>
</dbReference>
<reference evidence="6 7" key="1">
    <citation type="submission" date="2022-11" db="EMBL/GenBank/DDBJ databases">
        <title>Minimal conservation of predation-associated metabolite biosynthetic gene clusters underscores biosynthetic potential of Myxococcota including descriptions for ten novel species: Archangium lansinium sp. nov., Myxococcus landrumus sp. nov., Nannocystis bai.</title>
        <authorList>
            <person name="Ahearne A."/>
            <person name="Stevens C."/>
            <person name="Dowd S."/>
        </authorList>
    </citation>
    <scope>NUCLEOTIDE SEQUENCE [LARGE SCALE GENOMIC DNA]</scope>
    <source>
        <strain evidence="6 7">BB15-2</strain>
    </source>
</reference>
<keyword evidence="2 6" id="KW-0489">Methyltransferase</keyword>
<evidence type="ECO:0000256" key="3">
    <source>
        <dbReference type="ARBA" id="ARBA00022679"/>
    </source>
</evidence>
<comment type="caution">
    <text evidence="6">The sequence shown here is derived from an EMBL/GenBank/DDBJ whole genome shotgun (WGS) entry which is preliminary data.</text>
</comment>
<dbReference type="SUPFAM" id="SSF53335">
    <property type="entry name" value="S-adenosyl-L-methionine-dependent methyltransferases"/>
    <property type="match status" value="1"/>
</dbReference>
<protein>
    <recommendedName>
        <fullName evidence="4">Methyltransferase</fullName>
        <ecNumber evidence="4">2.1.1.-</ecNumber>
    </recommendedName>
</protein>
<dbReference type="Pfam" id="PF01555">
    <property type="entry name" value="N6_N4_Mtase"/>
    <property type="match status" value="2"/>
</dbReference>
<dbReference type="Proteomes" id="UP001221686">
    <property type="component" value="Unassembled WGS sequence"/>
</dbReference>
<name>A0ABT5E220_9BACT</name>
<dbReference type="EMBL" id="JAQNDL010000002">
    <property type="protein sequence ID" value="MDC0719920.1"/>
    <property type="molecule type" value="Genomic_DNA"/>
</dbReference>
<evidence type="ECO:0000313" key="6">
    <source>
        <dbReference type="EMBL" id="MDC0719920.1"/>
    </source>
</evidence>
<proteinExistence type="inferred from homology"/>
<evidence type="ECO:0000313" key="7">
    <source>
        <dbReference type="Proteomes" id="UP001221686"/>
    </source>
</evidence>
<accession>A0ABT5E220</accession>
<gene>
    <name evidence="6" type="ORF">POL25_23675</name>
</gene>
<dbReference type="InterPro" id="IPR029063">
    <property type="entry name" value="SAM-dependent_MTases_sf"/>
</dbReference>
<feature type="domain" description="DNA methylase N-4/N-6" evidence="5">
    <location>
        <begin position="50"/>
        <end position="171"/>
    </location>
</feature>
<dbReference type="EC" id="2.1.1.-" evidence="4"/>